<dbReference type="InterPro" id="IPR039425">
    <property type="entry name" value="RNA_pol_sigma-70-like"/>
</dbReference>
<keyword evidence="2" id="KW-0805">Transcription regulation</keyword>
<protein>
    <submittedName>
        <fullName evidence="7">Sigma-70 family RNA polymerase sigma factor</fullName>
    </submittedName>
</protein>
<dbReference type="InterPro" id="IPR007627">
    <property type="entry name" value="RNA_pol_sigma70_r2"/>
</dbReference>
<keyword evidence="4" id="KW-0804">Transcription</keyword>
<evidence type="ECO:0000256" key="1">
    <source>
        <dbReference type="ARBA" id="ARBA00010641"/>
    </source>
</evidence>
<dbReference type="InterPro" id="IPR013249">
    <property type="entry name" value="RNA_pol_sigma70_r4_t2"/>
</dbReference>
<dbReference type="GO" id="GO:0006352">
    <property type="term" value="P:DNA-templated transcription initiation"/>
    <property type="evidence" value="ECO:0007669"/>
    <property type="project" value="InterPro"/>
</dbReference>
<dbReference type="AlphaFoldDB" id="A0A411HMK2"/>
<dbReference type="NCBIfam" id="TIGR02937">
    <property type="entry name" value="sigma70-ECF"/>
    <property type="match status" value="1"/>
</dbReference>
<dbReference type="EMBL" id="CP035704">
    <property type="protein sequence ID" value="QBB71709.1"/>
    <property type="molecule type" value="Genomic_DNA"/>
</dbReference>
<dbReference type="PANTHER" id="PTHR43133:SF62">
    <property type="entry name" value="RNA POLYMERASE SIGMA FACTOR SIGZ"/>
    <property type="match status" value="1"/>
</dbReference>
<dbReference type="KEGG" id="xbc:ELE36_15850"/>
<sequence>MRRKSAILTISRHRCLYKSRLRHENICCMIASPHNASGREDFDEILAALIARLQAQDETALAEIYDCTVAKVYGVVARIMNIAADAEEITCDVYRQVWQNAQRYERERGAPLAWILVIARSRALDHLRRQRARGGDQLHPVSPELAYTESEDQPLDEFTSALQEKSLIRLALQQLPAIQRRLIGLAFLEDASHQEIVQRTGMPLGTVKSHIRRGLIALKQQLQKVGLEHGSA</sequence>
<dbReference type="InterPro" id="IPR036388">
    <property type="entry name" value="WH-like_DNA-bd_sf"/>
</dbReference>
<evidence type="ECO:0000313" key="8">
    <source>
        <dbReference type="Proteomes" id="UP000291562"/>
    </source>
</evidence>
<evidence type="ECO:0000313" key="7">
    <source>
        <dbReference type="EMBL" id="QBB71709.1"/>
    </source>
</evidence>
<evidence type="ECO:0000259" key="5">
    <source>
        <dbReference type="Pfam" id="PF04542"/>
    </source>
</evidence>
<evidence type="ECO:0000256" key="2">
    <source>
        <dbReference type="ARBA" id="ARBA00023015"/>
    </source>
</evidence>
<dbReference type="GO" id="GO:0003677">
    <property type="term" value="F:DNA binding"/>
    <property type="evidence" value="ECO:0007669"/>
    <property type="project" value="InterPro"/>
</dbReference>
<dbReference type="Pfam" id="PF08281">
    <property type="entry name" value="Sigma70_r4_2"/>
    <property type="match status" value="1"/>
</dbReference>
<reference evidence="7 8" key="1">
    <citation type="submission" date="2019-01" db="EMBL/GenBank/DDBJ databases">
        <title>Pseudolysobacter antarctica gen. nov., sp. nov., isolated from Fildes Peninsula, Antarctica.</title>
        <authorList>
            <person name="Wei Z."/>
            <person name="Peng F."/>
        </authorList>
    </citation>
    <scope>NUCLEOTIDE SEQUENCE [LARGE SCALE GENOMIC DNA]</scope>
    <source>
        <strain evidence="7 8">AQ6-296</strain>
    </source>
</reference>
<accession>A0A411HMK2</accession>
<dbReference type="Pfam" id="PF04542">
    <property type="entry name" value="Sigma70_r2"/>
    <property type="match status" value="1"/>
</dbReference>
<keyword evidence="3" id="KW-0731">Sigma factor</keyword>
<proteinExistence type="inferred from homology"/>
<name>A0A411HMK2_9GAMM</name>
<dbReference type="SUPFAM" id="SSF88659">
    <property type="entry name" value="Sigma3 and sigma4 domains of RNA polymerase sigma factors"/>
    <property type="match status" value="1"/>
</dbReference>
<dbReference type="InterPro" id="IPR013325">
    <property type="entry name" value="RNA_pol_sigma_r2"/>
</dbReference>
<evidence type="ECO:0000259" key="6">
    <source>
        <dbReference type="Pfam" id="PF08281"/>
    </source>
</evidence>
<comment type="similarity">
    <text evidence="1">Belongs to the sigma-70 factor family. ECF subfamily.</text>
</comment>
<dbReference type="PANTHER" id="PTHR43133">
    <property type="entry name" value="RNA POLYMERASE ECF-TYPE SIGMA FACTO"/>
    <property type="match status" value="1"/>
</dbReference>
<evidence type="ECO:0000256" key="4">
    <source>
        <dbReference type="ARBA" id="ARBA00023163"/>
    </source>
</evidence>
<dbReference type="GO" id="GO:0016987">
    <property type="term" value="F:sigma factor activity"/>
    <property type="evidence" value="ECO:0007669"/>
    <property type="project" value="UniProtKB-KW"/>
</dbReference>
<dbReference type="InterPro" id="IPR013324">
    <property type="entry name" value="RNA_pol_sigma_r3/r4-like"/>
</dbReference>
<evidence type="ECO:0000256" key="3">
    <source>
        <dbReference type="ARBA" id="ARBA00023082"/>
    </source>
</evidence>
<organism evidence="7 8">
    <name type="scientific">Pseudolysobacter antarcticus</name>
    <dbReference type="NCBI Taxonomy" id="2511995"/>
    <lineage>
        <taxon>Bacteria</taxon>
        <taxon>Pseudomonadati</taxon>
        <taxon>Pseudomonadota</taxon>
        <taxon>Gammaproteobacteria</taxon>
        <taxon>Lysobacterales</taxon>
        <taxon>Rhodanobacteraceae</taxon>
        <taxon>Pseudolysobacter</taxon>
    </lineage>
</organism>
<dbReference type="Gene3D" id="1.10.10.10">
    <property type="entry name" value="Winged helix-like DNA-binding domain superfamily/Winged helix DNA-binding domain"/>
    <property type="match status" value="1"/>
</dbReference>
<dbReference type="Gene3D" id="1.10.1740.10">
    <property type="match status" value="1"/>
</dbReference>
<keyword evidence="8" id="KW-1185">Reference proteome</keyword>
<dbReference type="SUPFAM" id="SSF88946">
    <property type="entry name" value="Sigma2 domain of RNA polymerase sigma factors"/>
    <property type="match status" value="1"/>
</dbReference>
<dbReference type="OrthoDB" id="9784272at2"/>
<feature type="domain" description="RNA polymerase sigma-70 region 2" evidence="5">
    <location>
        <begin position="66"/>
        <end position="132"/>
    </location>
</feature>
<dbReference type="InterPro" id="IPR014284">
    <property type="entry name" value="RNA_pol_sigma-70_dom"/>
</dbReference>
<gene>
    <name evidence="7" type="ORF">ELE36_15850</name>
</gene>
<dbReference type="Proteomes" id="UP000291562">
    <property type="component" value="Chromosome"/>
</dbReference>
<feature type="domain" description="RNA polymerase sigma factor 70 region 4 type 2" evidence="6">
    <location>
        <begin position="167"/>
        <end position="218"/>
    </location>
</feature>